<dbReference type="AlphaFoldDB" id="F1L8B1"/>
<protein>
    <submittedName>
        <fullName evidence="3">227 kDa spindle-and centromere-associated protein</fullName>
    </submittedName>
</protein>
<feature type="compositionally biased region" description="Polar residues" evidence="2">
    <location>
        <begin position="303"/>
        <end position="326"/>
    </location>
</feature>
<dbReference type="Gene3D" id="1.10.287.1490">
    <property type="match status" value="1"/>
</dbReference>
<dbReference type="SUPFAM" id="SSF57997">
    <property type="entry name" value="Tropomyosin"/>
    <property type="match status" value="1"/>
</dbReference>
<evidence type="ECO:0000256" key="1">
    <source>
        <dbReference type="SAM" id="Coils"/>
    </source>
</evidence>
<evidence type="ECO:0000256" key="2">
    <source>
        <dbReference type="SAM" id="MobiDB-lite"/>
    </source>
</evidence>
<reference evidence="3" key="1">
    <citation type="journal article" date="2011" name="Genome Res.">
        <title>Deep small RNA sequencing from the nematode Ascaris reveals conservation, functional diversification, and novel developmental profiles.</title>
        <authorList>
            <person name="Wang J."/>
            <person name="Czech B."/>
            <person name="Crunk A."/>
            <person name="Wallace A."/>
            <person name="Mitreva M."/>
            <person name="Hannon G.J."/>
            <person name="Davis R.E."/>
        </authorList>
    </citation>
    <scope>NUCLEOTIDE SEQUENCE</scope>
</reference>
<accession>F1L8B1</accession>
<organism evidence="3">
    <name type="scientific">Ascaris suum</name>
    <name type="common">Pig roundworm</name>
    <name type="synonym">Ascaris lumbricoides</name>
    <dbReference type="NCBI Taxonomy" id="6253"/>
    <lineage>
        <taxon>Eukaryota</taxon>
        <taxon>Metazoa</taxon>
        <taxon>Ecdysozoa</taxon>
        <taxon>Nematoda</taxon>
        <taxon>Chromadorea</taxon>
        <taxon>Rhabditida</taxon>
        <taxon>Spirurina</taxon>
        <taxon>Ascaridomorpha</taxon>
        <taxon>Ascaridoidea</taxon>
        <taxon>Ascarididae</taxon>
        <taxon>Ascaris</taxon>
    </lineage>
</organism>
<sequence>MSVRSELRDQKQRLQDALMRSADLERQLQNSNSDKNRLSDRINELERVISSQKNTESELRRQLSVAANESKTLQNELDELRRRIAQLESEKRGVHEKIEELTRIRITLTKKIEILETEKRNAESILSETASQREAIERSLNALERENKELCRNCAQLQQQIAQLESDNGNRLVALTNKQKEEHDRFVQSIKSEKAQVERIIENRDRTQKNRIKQLETQLSIMREQLNNERLRCRDAVDRVYISDLSKIGSATLGLSTSGIASADAAIYPQTNSFDYVIGGRSAFSSYYTVPSSVGDEAPHISSPGQSVVESPQVETSHRSFTTSYRSSSGVASHHGLASSALSQSAVIVQPSVDAGGVTKKTTVIIKGSRYE</sequence>
<feature type="coiled-coil region" evidence="1">
    <location>
        <begin position="7"/>
        <end position="232"/>
    </location>
</feature>
<proteinExistence type="evidence at transcript level"/>
<dbReference type="EMBL" id="JI173669">
    <property type="protein sequence ID" value="ADY46365.1"/>
    <property type="molecule type" value="mRNA"/>
</dbReference>
<feature type="region of interest" description="Disordered" evidence="2">
    <location>
        <begin position="298"/>
        <end position="327"/>
    </location>
</feature>
<keyword evidence="1" id="KW-0175">Coiled coil</keyword>
<evidence type="ECO:0000313" key="3">
    <source>
        <dbReference type="EMBL" id="ADY46365.1"/>
    </source>
</evidence>
<name>F1L8B1_ASCSU</name>